<reference evidence="9 10" key="1">
    <citation type="submission" date="2020-08" db="EMBL/GenBank/DDBJ databases">
        <title>Croceimicrobium hydrocarbonivorans gen. nov., sp. nov., a novel marine bacterium isolated from a bacterial consortium that degrades polyethylene terephthalate.</title>
        <authorList>
            <person name="Liu R."/>
        </authorList>
    </citation>
    <scope>NUCLEOTIDE SEQUENCE [LARGE SCALE GENOMIC DNA]</scope>
    <source>
        <strain evidence="9 10">A20-9</strain>
    </source>
</reference>
<keyword evidence="4 7" id="KW-0067">ATP-binding</keyword>
<comment type="similarity">
    <text evidence="7">Belongs to the AAA ATPase family.</text>
</comment>
<organism evidence="9 10">
    <name type="scientific">Croceimicrobium hydrocarbonivorans</name>
    <dbReference type="NCBI Taxonomy" id="2761580"/>
    <lineage>
        <taxon>Bacteria</taxon>
        <taxon>Pseudomonadati</taxon>
        <taxon>Bacteroidota</taxon>
        <taxon>Flavobacteriia</taxon>
        <taxon>Flavobacteriales</taxon>
        <taxon>Owenweeksiaceae</taxon>
        <taxon>Croceimicrobium</taxon>
    </lineage>
</organism>
<dbReference type="SUPFAM" id="SSF52540">
    <property type="entry name" value="P-loop containing nucleoside triphosphate hydrolases"/>
    <property type="match status" value="1"/>
</dbReference>
<keyword evidence="2 7" id="KW-0547">Nucleotide-binding</keyword>
<protein>
    <submittedName>
        <fullName evidence="9">ATP-binding protein</fullName>
    </submittedName>
</protein>
<keyword evidence="1" id="KW-0677">Repeat</keyword>
<evidence type="ECO:0000313" key="9">
    <source>
        <dbReference type="EMBL" id="QNR24046.1"/>
    </source>
</evidence>
<dbReference type="Gene3D" id="1.10.8.60">
    <property type="match status" value="1"/>
</dbReference>
<dbReference type="GO" id="GO:0016887">
    <property type="term" value="F:ATP hydrolysis activity"/>
    <property type="evidence" value="ECO:0007669"/>
    <property type="project" value="InterPro"/>
</dbReference>
<keyword evidence="10" id="KW-1185">Reference proteome</keyword>
<name>A0A7H0VE98_9FLAO</name>
<dbReference type="SUPFAM" id="SSF48452">
    <property type="entry name" value="TPR-like"/>
    <property type="match status" value="1"/>
</dbReference>
<dbReference type="GO" id="GO:0005524">
    <property type="term" value="F:ATP binding"/>
    <property type="evidence" value="ECO:0007669"/>
    <property type="project" value="UniProtKB-KW"/>
</dbReference>
<evidence type="ECO:0000313" key="10">
    <source>
        <dbReference type="Proteomes" id="UP000516305"/>
    </source>
</evidence>
<evidence type="ECO:0000256" key="3">
    <source>
        <dbReference type="ARBA" id="ARBA00022803"/>
    </source>
</evidence>
<keyword evidence="5" id="KW-0175">Coiled coil</keyword>
<evidence type="ECO:0000256" key="2">
    <source>
        <dbReference type="ARBA" id="ARBA00022741"/>
    </source>
</evidence>
<proteinExistence type="inferred from homology"/>
<gene>
    <name evidence="9" type="ORF">H4K34_16990</name>
</gene>
<dbReference type="Pfam" id="PF00004">
    <property type="entry name" value="AAA"/>
    <property type="match status" value="1"/>
</dbReference>
<evidence type="ECO:0000256" key="1">
    <source>
        <dbReference type="ARBA" id="ARBA00022737"/>
    </source>
</evidence>
<dbReference type="InterPro" id="IPR013105">
    <property type="entry name" value="TPR_2"/>
</dbReference>
<sequence>MNIDDLREALNASPNNRPLRLILANSLFEKGLYEEAESHFLKVLQQQEELKPRLALAQIWLKTENPSTAIVFLEDSIEKYPEEAQLYSLLAKAHLAEDNIAESRDAYEKALNLDPNWKDAQLDEMFRLSGMEVDENPIDELFMEKPDIGFADVGGMAEVKREIALKIIQPLQHPELYKAYGKKIGGGILLYGPPGCGKTYIARATAGEINARFISISLNEILDMWIGNSEKNLHQFFELARRNAPCVLFIDEVDALGASRSQMKNSGSSTVINQFLAEMDGIQNSNEGVLILGATNMPWNLDPAFRRPGRFDRILFVPPPDEEARLEILKQQLKEKPQGKVDFSKLASKTQEYSGADLKAIIDVAIEEKLEESFKTGNISPLETKDLLKGVKKHKATTKEWFSQAKNFALFANNSGNYDAILDYLKIKK</sequence>
<dbReference type="SMART" id="SM00028">
    <property type="entry name" value="TPR"/>
    <property type="match status" value="2"/>
</dbReference>
<dbReference type="PANTHER" id="PTHR23077">
    <property type="entry name" value="AAA-FAMILY ATPASE"/>
    <property type="match status" value="1"/>
</dbReference>
<feature type="repeat" description="TPR" evidence="6">
    <location>
        <begin position="84"/>
        <end position="117"/>
    </location>
</feature>
<dbReference type="Gene3D" id="3.40.50.300">
    <property type="entry name" value="P-loop containing nucleotide triphosphate hydrolases"/>
    <property type="match status" value="1"/>
</dbReference>
<dbReference type="RefSeq" id="WP_210758579.1">
    <property type="nucleotide sequence ID" value="NZ_CP060139.1"/>
</dbReference>
<dbReference type="AlphaFoldDB" id="A0A7H0VE98"/>
<evidence type="ECO:0000256" key="7">
    <source>
        <dbReference type="RuleBase" id="RU003651"/>
    </source>
</evidence>
<evidence type="ECO:0000259" key="8">
    <source>
        <dbReference type="SMART" id="SM00382"/>
    </source>
</evidence>
<dbReference type="InterPro" id="IPR003960">
    <property type="entry name" value="ATPase_AAA_CS"/>
</dbReference>
<dbReference type="InterPro" id="IPR050168">
    <property type="entry name" value="AAA_ATPase_domain"/>
</dbReference>
<dbReference type="Pfam" id="PF17862">
    <property type="entry name" value="AAA_lid_3"/>
    <property type="match status" value="1"/>
</dbReference>
<dbReference type="PROSITE" id="PS50005">
    <property type="entry name" value="TPR"/>
    <property type="match status" value="1"/>
</dbReference>
<dbReference type="InterPro" id="IPR019734">
    <property type="entry name" value="TPR_rpt"/>
</dbReference>
<keyword evidence="3 6" id="KW-0802">TPR repeat</keyword>
<dbReference type="InterPro" id="IPR003593">
    <property type="entry name" value="AAA+_ATPase"/>
</dbReference>
<dbReference type="FunFam" id="3.40.50.300:FF:001025">
    <property type="entry name" value="ATPase family, AAA domain-containing 2B"/>
    <property type="match status" value="1"/>
</dbReference>
<dbReference type="Proteomes" id="UP000516305">
    <property type="component" value="Chromosome"/>
</dbReference>
<dbReference type="InterPro" id="IPR003959">
    <property type="entry name" value="ATPase_AAA_core"/>
</dbReference>
<dbReference type="InterPro" id="IPR027417">
    <property type="entry name" value="P-loop_NTPase"/>
</dbReference>
<accession>A0A7H0VE98</accession>
<evidence type="ECO:0000256" key="5">
    <source>
        <dbReference type="ARBA" id="ARBA00023054"/>
    </source>
</evidence>
<dbReference type="PANTHER" id="PTHR23077:SF171">
    <property type="entry name" value="NUCLEAR VALOSIN-CONTAINING PROTEIN-LIKE"/>
    <property type="match status" value="1"/>
</dbReference>
<dbReference type="SMART" id="SM00382">
    <property type="entry name" value="AAA"/>
    <property type="match status" value="1"/>
</dbReference>
<dbReference type="KEGG" id="chyd:H4K34_16990"/>
<dbReference type="EMBL" id="CP060139">
    <property type="protein sequence ID" value="QNR24046.1"/>
    <property type="molecule type" value="Genomic_DNA"/>
</dbReference>
<dbReference type="InterPro" id="IPR011990">
    <property type="entry name" value="TPR-like_helical_dom_sf"/>
</dbReference>
<dbReference type="Pfam" id="PF07719">
    <property type="entry name" value="TPR_2"/>
    <property type="match status" value="1"/>
</dbReference>
<dbReference type="PROSITE" id="PS00674">
    <property type="entry name" value="AAA"/>
    <property type="match status" value="1"/>
</dbReference>
<dbReference type="Gene3D" id="1.25.40.10">
    <property type="entry name" value="Tetratricopeptide repeat domain"/>
    <property type="match status" value="1"/>
</dbReference>
<feature type="domain" description="AAA+ ATPase" evidence="8">
    <location>
        <begin position="184"/>
        <end position="321"/>
    </location>
</feature>
<evidence type="ECO:0000256" key="6">
    <source>
        <dbReference type="PROSITE-ProRule" id="PRU00339"/>
    </source>
</evidence>
<dbReference type="InterPro" id="IPR041569">
    <property type="entry name" value="AAA_lid_3"/>
</dbReference>
<evidence type="ECO:0000256" key="4">
    <source>
        <dbReference type="ARBA" id="ARBA00022840"/>
    </source>
</evidence>